<dbReference type="SMART" id="SM00965">
    <property type="entry name" value="STN"/>
    <property type="match status" value="1"/>
</dbReference>
<keyword evidence="5 11" id="KW-0812">Transmembrane</keyword>
<gene>
    <name evidence="14" type="ORF">HNP47_000036</name>
</gene>
<evidence type="ECO:0000256" key="1">
    <source>
        <dbReference type="ARBA" id="ARBA00004571"/>
    </source>
</evidence>
<dbReference type="AlphaFoldDB" id="A0A7W9L492"/>
<keyword evidence="6" id="KW-0408">Iron</keyword>
<evidence type="ECO:0000256" key="9">
    <source>
        <dbReference type="ARBA" id="ARBA00023136"/>
    </source>
</evidence>
<dbReference type="PANTHER" id="PTHR32552:SF81">
    <property type="entry name" value="TONB-DEPENDENT OUTER MEMBRANE RECEPTOR"/>
    <property type="match status" value="1"/>
</dbReference>
<keyword evidence="3 11" id="KW-1134">Transmembrane beta strand</keyword>
<evidence type="ECO:0000256" key="12">
    <source>
        <dbReference type="RuleBase" id="RU003357"/>
    </source>
</evidence>
<sequence length="831" mass="89028">MKSASTPVRPVKGGRPQRLALSKPHAAALLPSLFLFATTALSTPAQADSRLLEIYIPRQSVDDALLDLALQARVSLGGSLTSCAGVSPAVSGRMSLDAALTRLLAGSGCRHAIRQDGAVIISRQSSAAPASSRPVAPRPATLVAPTQDVAQVSEVVVTAPRRPELIQSSSSAMTAVGAERITRAGVTGMQGLDSLVSGMTVTNLGPGRNKVLLRGISDGVFTGLTQSTVGLYLDLTPVTYAAPDPDLKLIDIDRVEVLRGPQGTLYGTGPIGGVVRIVTSGPAMGEESLSLSATRSRTDGGGWNSDYGLVANLPIAGDRAAIRAALYGETYSGYINDVELNLRRVNDGTRRGGRLSAALEIAPGWTARAGVVHQSIVTEDTHYVYRGLGPLRRANLVREPHQNRFDQGSTSIEGRGAWGRLNASVSVVEHGFKSRYDASSALRRFGSGWRIGALDEGKDIHLVVGEANFASPDIGRWRWLAGGLVSSNTTRTNPVLSALTPEPRTIYSEARRDRLNEAAVYGEASLDLPHDLTLTAGARYYALEYDTTSLVRQFTRSRSFDGRGESAGFTPKIALAWRPSDRLNLSALVSRGHRAGGFNTAGVIGQDFSGLSDSPARQYQPDSLWNAELGAKYRSADGRARLRAAVYAARWRNVQSDQFLPSGLAYVVNVGDGADKGFEVEANWRPTETLELFANGLVADPRITLPNARFDSRRDASLPGVPRASANVGFSWRRPLGEHLESFVDGGLSYVGASRLTFDGRQQYRMGDYATGRLAFAVEAPAWTATLFVDNLFDTEANTFAYSDPFRLPDAQAITPLRPRTIGLTIRWAAQ</sequence>
<dbReference type="EMBL" id="JACHLJ010000001">
    <property type="protein sequence ID" value="MBB5770067.1"/>
    <property type="molecule type" value="Genomic_DNA"/>
</dbReference>
<dbReference type="InterPro" id="IPR012910">
    <property type="entry name" value="Plug_dom"/>
</dbReference>
<protein>
    <submittedName>
        <fullName evidence="14">Outer membrane receptor protein involved in Fe transport</fullName>
    </submittedName>
</protein>
<dbReference type="Proteomes" id="UP000556201">
    <property type="component" value="Unassembled WGS sequence"/>
</dbReference>
<keyword evidence="7" id="KW-0406">Ion transport</keyword>
<comment type="caution">
    <text evidence="14">The sequence shown here is derived from an EMBL/GenBank/DDBJ whole genome shotgun (WGS) entry which is preliminary data.</text>
</comment>
<evidence type="ECO:0000256" key="3">
    <source>
        <dbReference type="ARBA" id="ARBA00022452"/>
    </source>
</evidence>
<evidence type="ECO:0000256" key="5">
    <source>
        <dbReference type="ARBA" id="ARBA00022692"/>
    </source>
</evidence>
<comment type="subcellular location">
    <subcellularLocation>
        <location evidence="1 11">Cell outer membrane</location>
        <topology evidence="1 11">Multi-pass membrane protein</topology>
    </subcellularLocation>
</comment>
<dbReference type="InterPro" id="IPR039426">
    <property type="entry name" value="TonB-dep_rcpt-like"/>
</dbReference>
<evidence type="ECO:0000256" key="10">
    <source>
        <dbReference type="ARBA" id="ARBA00023237"/>
    </source>
</evidence>
<dbReference type="InterPro" id="IPR036942">
    <property type="entry name" value="Beta-barrel_TonB_sf"/>
</dbReference>
<accession>A0A7W9L492</accession>
<evidence type="ECO:0000259" key="13">
    <source>
        <dbReference type="SMART" id="SM00965"/>
    </source>
</evidence>
<dbReference type="PANTHER" id="PTHR32552">
    <property type="entry name" value="FERRICHROME IRON RECEPTOR-RELATED"/>
    <property type="match status" value="1"/>
</dbReference>
<evidence type="ECO:0000256" key="4">
    <source>
        <dbReference type="ARBA" id="ARBA00022496"/>
    </source>
</evidence>
<evidence type="ECO:0000256" key="7">
    <source>
        <dbReference type="ARBA" id="ARBA00023065"/>
    </source>
</evidence>
<dbReference type="Gene3D" id="2.40.170.20">
    <property type="entry name" value="TonB-dependent receptor, beta-barrel domain"/>
    <property type="match status" value="1"/>
</dbReference>
<keyword evidence="14" id="KW-0675">Receptor</keyword>
<proteinExistence type="inferred from homology"/>
<organism evidence="14 15">
    <name type="scientific">Brevundimonas vesicularis</name>
    <name type="common">Pseudomonas vesicularis</name>
    <dbReference type="NCBI Taxonomy" id="41276"/>
    <lineage>
        <taxon>Bacteria</taxon>
        <taxon>Pseudomonadati</taxon>
        <taxon>Pseudomonadota</taxon>
        <taxon>Alphaproteobacteria</taxon>
        <taxon>Caulobacterales</taxon>
        <taxon>Caulobacteraceae</taxon>
        <taxon>Brevundimonas</taxon>
    </lineage>
</organism>
<dbReference type="Pfam" id="PF07715">
    <property type="entry name" value="Plug"/>
    <property type="match status" value="1"/>
</dbReference>
<dbReference type="Pfam" id="PF00593">
    <property type="entry name" value="TonB_dep_Rec_b-barrel"/>
    <property type="match status" value="1"/>
</dbReference>
<feature type="domain" description="Secretin/TonB short N-terminal" evidence="13">
    <location>
        <begin position="74"/>
        <end position="124"/>
    </location>
</feature>
<dbReference type="GO" id="GO:0009279">
    <property type="term" value="C:cell outer membrane"/>
    <property type="evidence" value="ECO:0007669"/>
    <property type="project" value="UniProtKB-SubCell"/>
</dbReference>
<evidence type="ECO:0000256" key="11">
    <source>
        <dbReference type="PROSITE-ProRule" id="PRU01360"/>
    </source>
</evidence>
<dbReference type="RefSeq" id="WP_184277382.1">
    <property type="nucleotide sequence ID" value="NZ_JACHLJ010000001.1"/>
</dbReference>
<evidence type="ECO:0000256" key="8">
    <source>
        <dbReference type="ARBA" id="ARBA00023077"/>
    </source>
</evidence>
<keyword evidence="8 12" id="KW-0798">TonB box</keyword>
<evidence type="ECO:0000313" key="14">
    <source>
        <dbReference type="EMBL" id="MBB5770067.1"/>
    </source>
</evidence>
<evidence type="ECO:0000313" key="15">
    <source>
        <dbReference type="Proteomes" id="UP000556201"/>
    </source>
</evidence>
<comment type="similarity">
    <text evidence="11 12">Belongs to the TonB-dependent receptor family.</text>
</comment>
<keyword evidence="4" id="KW-0410">Iron transport</keyword>
<dbReference type="InterPro" id="IPR011662">
    <property type="entry name" value="Secretin/TonB_short_N"/>
</dbReference>
<keyword evidence="2 11" id="KW-0813">Transport</keyword>
<reference evidence="14 15" key="1">
    <citation type="submission" date="2020-08" db="EMBL/GenBank/DDBJ databases">
        <title>Functional genomics of gut bacteria from endangered species of beetles.</title>
        <authorList>
            <person name="Carlos-Shanley C."/>
        </authorList>
    </citation>
    <scope>NUCLEOTIDE SEQUENCE [LARGE SCALE GENOMIC DNA]</scope>
    <source>
        <strain evidence="14 15">S00192</strain>
    </source>
</reference>
<dbReference type="InterPro" id="IPR000531">
    <property type="entry name" value="Beta-barrel_TonB"/>
</dbReference>
<dbReference type="GO" id="GO:0006826">
    <property type="term" value="P:iron ion transport"/>
    <property type="evidence" value="ECO:0007669"/>
    <property type="project" value="UniProtKB-KW"/>
</dbReference>
<keyword evidence="10 11" id="KW-0998">Cell outer membrane</keyword>
<name>A0A7W9L492_BREVE</name>
<dbReference type="SUPFAM" id="SSF56935">
    <property type="entry name" value="Porins"/>
    <property type="match status" value="1"/>
</dbReference>
<dbReference type="Gene3D" id="3.55.50.30">
    <property type="match status" value="1"/>
</dbReference>
<dbReference type="PROSITE" id="PS52016">
    <property type="entry name" value="TONB_DEPENDENT_REC_3"/>
    <property type="match status" value="1"/>
</dbReference>
<keyword evidence="9 11" id="KW-0472">Membrane</keyword>
<evidence type="ECO:0000256" key="2">
    <source>
        <dbReference type="ARBA" id="ARBA00022448"/>
    </source>
</evidence>
<evidence type="ECO:0000256" key="6">
    <source>
        <dbReference type="ARBA" id="ARBA00023004"/>
    </source>
</evidence>